<sequence>MTRLLTRRLASAVWLVLAVLLVPACSGTSEAGLPDGPDLMKKAATAMAAVKTVAFTIDTEGKPAVSVKHAEGSLTKEGDAKGSLQIDIMGSLQELEFVLAGDAVHFKGPTGGFQRMTREELAAIYDPSAVLTGVPALLSSATDPRAEAVEKVAGADAYRVPVTLSQQILAKLIPGVNQGVNGTVWIDKATSRLVKMELPLTGGKVLVNLADYDAPVTITPPVS</sequence>
<keyword evidence="5" id="KW-0449">Lipoprotein</keyword>
<dbReference type="Proteomes" id="UP001551675">
    <property type="component" value="Unassembled WGS sequence"/>
</dbReference>
<feature type="chain" id="PRO_5046554327" evidence="4">
    <location>
        <begin position="32"/>
        <end position="223"/>
    </location>
</feature>
<protein>
    <submittedName>
        <fullName evidence="5">LppX_LprAFG lipoprotein</fullName>
    </submittedName>
</protein>
<gene>
    <name evidence="5" type="ORF">AB0I59_07420</name>
</gene>
<evidence type="ECO:0000256" key="3">
    <source>
        <dbReference type="ARBA" id="ARBA00022475"/>
    </source>
</evidence>
<dbReference type="InterPro" id="IPR009830">
    <property type="entry name" value="LppX/LprAFG"/>
</dbReference>
<name>A0ABV3GA18_MICGL</name>
<comment type="similarity">
    <text evidence="2">Belongs to the LppX/LprAFG lipoprotein family.</text>
</comment>
<keyword evidence="3" id="KW-0472">Membrane</keyword>
<dbReference type="Pfam" id="PF07161">
    <property type="entry name" value="LppX_LprAFG"/>
    <property type="match status" value="1"/>
</dbReference>
<evidence type="ECO:0000256" key="4">
    <source>
        <dbReference type="SAM" id="SignalP"/>
    </source>
</evidence>
<evidence type="ECO:0000256" key="1">
    <source>
        <dbReference type="ARBA" id="ARBA00004196"/>
    </source>
</evidence>
<organism evidence="5 6">
    <name type="scientific">Microtetraspora glauca</name>
    <dbReference type="NCBI Taxonomy" id="1996"/>
    <lineage>
        <taxon>Bacteria</taxon>
        <taxon>Bacillati</taxon>
        <taxon>Actinomycetota</taxon>
        <taxon>Actinomycetes</taxon>
        <taxon>Streptosporangiales</taxon>
        <taxon>Streptosporangiaceae</taxon>
        <taxon>Microtetraspora</taxon>
    </lineage>
</organism>
<reference evidence="5 6" key="1">
    <citation type="submission" date="2024-06" db="EMBL/GenBank/DDBJ databases">
        <title>The Natural Products Discovery Center: Release of the First 8490 Sequenced Strains for Exploring Actinobacteria Biosynthetic Diversity.</title>
        <authorList>
            <person name="Kalkreuter E."/>
            <person name="Kautsar S.A."/>
            <person name="Yang D."/>
            <person name="Bader C.D."/>
            <person name="Teijaro C.N."/>
            <person name="Fluegel L."/>
            <person name="Davis C.M."/>
            <person name="Simpson J.R."/>
            <person name="Lauterbach L."/>
            <person name="Steele A.D."/>
            <person name="Gui C."/>
            <person name="Meng S."/>
            <person name="Li G."/>
            <person name="Viehrig K."/>
            <person name="Ye F."/>
            <person name="Su P."/>
            <person name="Kiefer A.F."/>
            <person name="Nichols A."/>
            <person name="Cepeda A.J."/>
            <person name="Yan W."/>
            <person name="Fan B."/>
            <person name="Jiang Y."/>
            <person name="Adhikari A."/>
            <person name="Zheng C.-J."/>
            <person name="Schuster L."/>
            <person name="Cowan T.M."/>
            <person name="Smanski M.J."/>
            <person name="Chevrette M.G."/>
            <person name="De Carvalho L.P.S."/>
            <person name="Shen B."/>
        </authorList>
    </citation>
    <scope>NUCLEOTIDE SEQUENCE [LARGE SCALE GENOMIC DNA]</scope>
    <source>
        <strain evidence="5 6">NPDC050100</strain>
    </source>
</reference>
<dbReference type="RefSeq" id="WP_228638977.1">
    <property type="nucleotide sequence ID" value="NZ_JBFALK010000003.1"/>
</dbReference>
<feature type="signal peptide" evidence="4">
    <location>
        <begin position="1"/>
        <end position="31"/>
    </location>
</feature>
<dbReference type="InterPro" id="IPR029046">
    <property type="entry name" value="LolA/LolB/LppX"/>
</dbReference>
<accession>A0ABV3GA18</accession>
<dbReference type="SUPFAM" id="SSF89392">
    <property type="entry name" value="Prokaryotic lipoproteins and lipoprotein localization factors"/>
    <property type="match status" value="1"/>
</dbReference>
<dbReference type="Gene3D" id="2.50.20.20">
    <property type="match status" value="1"/>
</dbReference>
<dbReference type="CDD" id="cd16334">
    <property type="entry name" value="LppX-like"/>
    <property type="match status" value="1"/>
</dbReference>
<keyword evidence="3" id="KW-1003">Cell membrane</keyword>
<keyword evidence="6" id="KW-1185">Reference proteome</keyword>
<comment type="caution">
    <text evidence="5">The sequence shown here is derived from an EMBL/GenBank/DDBJ whole genome shotgun (WGS) entry which is preliminary data.</text>
</comment>
<dbReference type="EMBL" id="JBFALK010000003">
    <property type="protein sequence ID" value="MEV0968447.1"/>
    <property type="molecule type" value="Genomic_DNA"/>
</dbReference>
<evidence type="ECO:0000313" key="6">
    <source>
        <dbReference type="Proteomes" id="UP001551675"/>
    </source>
</evidence>
<keyword evidence="4" id="KW-0732">Signal</keyword>
<comment type="subcellular location">
    <subcellularLocation>
        <location evidence="1">Cell envelope</location>
    </subcellularLocation>
</comment>
<evidence type="ECO:0000313" key="5">
    <source>
        <dbReference type="EMBL" id="MEV0968447.1"/>
    </source>
</evidence>
<evidence type="ECO:0000256" key="2">
    <source>
        <dbReference type="ARBA" id="ARBA00009194"/>
    </source>
</evidence>
<proteinExistence type="inferred from homology"/>